<reference evidence="3 4" key="1">
    <citation type="submission" date="2014-07" db="EMBL/GenBank/DDBJ databases">
        <title>Expanding our view of genomic diversity in Candidatus Accumulibacter clades.</title>
        <authorList>
            <person name="Skennerton C.T."/>
            <person name="Barr J.J."/>
            <person name="Slater F.R."/>
            <person name="Bond P.L."/>
            <person name="Tyson G.W."/>
        </authorList>
    </citation>
    <scope>NUCLEOTIDE SEQUENCE [LARGE SCALE GENOMIC DNA]</scope>
    <source>
        <strain evidence="4">SK-01</strain>
    </source>
</reference>
<keyword evidence="2" id="KW-0808">Transferase</keyword>
<organism evidence="3 4">
    <name type="scientific">Candidatus Accumulibacter vicinus</name>
    <dbReference type="NCBI Taxonomy" id="2954382"/>
    <lineage>
        <taxon>Bacteria</taxon>
        <taxon>Pseudomonadati</taxon>
        <taxon>Pseudomonadota</taxon>
        <taxon>Betaproteobacteria</taxon>
        <taxon>Candidatus Accumulibacter</taxon>
    </lineage>
</organism>
<gene>
    <name evidence="3" type="ORF">CAPSK01_003404</name>
</gene>
<name>A0A084XXU2_9PROT</name>
<evidence type="ECO:0000313" key="4">
    <source>
        <dbReference type="Proteomes" id="UP000019812"/>
    </source>
</evidence>
<sequence length="321" mass="35326">MPGFAFRLGIDIEDMTMGPLYCHLDSALQKALSEVIGSASGSPPGFDSVSDIGGGSISRALLVESARQRYFVKLNDAGLAEMFAAEADGLSALAGCPAVRVPRVFGHGVAARQAYLVLEYLPLQALRDRTQGSAAGHALATMHRIQGAQHGWHRDNFIGSTPQSNAQHRNWPFFFARQRLLPQLERAKRHAQHDKLIRSGERLSEKLAALFVDHQPQPSLLHGDLWHGNAATDASGTLALFDPAVYFGDRETDLAMSELFGGFPDSFYAAYREAWPLDEGFEQRKTLYNLYHVLNHLNLFGSGYLHQAERMIARLLAEIAG</sequence>
<protein>
    <submittedName>
        <fullName evidence="3">Fructosamine-3-kinase</fullName>
    </submittedName>
</protein>
<comment type="caution">
    <text evidence="3">The sequence shown here is derived from an EMBL/GenBank/DDBJ whole genome shotgun (WGS) entry which is preliminary data.</text>
</comment>
<dbReference type="GO" id="GO:0016301">
    <property type="term" value="F:kinase activity"/>
    <property type="evidence" value="ECO:0007669"/>
    <property type="project" value="UniProtKB-UniRule"/>
</dbReference>
<dbReference type="STRING" id="1457154.CAPSK01_003404"/>
<dbReference type="Pfam" id="PF03881">
    <property type="entry name" value="Fructosamin_kin"/>
    <property type="match status" value="1"/>
</dbReference>
<dbReference type="PANTHER" id="PTHR12149:SF8">
    <property type="entry name" value="PROTEIN-RIBULOSAMINE 3-KINASE"/>
    <property type="match status" value="1"/>
</dbReference>
<proteinExistence type="inferred from homology"/>
<dbReference type="PANTHER" id="PTHR12149">
    <property type="entry name" value="FRUCTOSAMINE 3 KINASE-RELATED PROTEIN"/>
    <property type="match status" value="1"/>
</dbReference>
<dbReference type="Gene3D" id="3.30.200.20">
    <property type="entry name" value="Phosphorylase Kinase, domain 1"/>
    <property type="match status" value="1"/>
</dbReference>
<comment type="similarity">
    <text evidence="1 2">Belongs to the fructosamine kinase family.</text>
</comment>
<evidence type="ECO:0000313" key="3">
    <source>
        <dbReference type="EMBL" id="KFB67286.1"/>
    </source>
</evidence>
<dbReference type="EMBL" id="JDSS02000031">
    <property type="protein sequence ID" value="KFB67286.1"/>
    <property type="molecule type" value="Genomic_DNA"/>
</dbReference>
<dbReference type="Proteomes" id="UP000019812">
    <property type="component" value="Unassembled WGS sequence"/>
</dbReference>
<evidence type="ECO:0000256" key="1">
    <source>
        <dbReference type="ARBA" id="ARBA00009460"/>
    </source>
</evidence>
<keyword evidence="2 3" id="KW-0418">Kinase</keyword>
<dbReference type="InterPro" id="IPR011009">
    <property type="entry name" value="Kinase-like_dom_sf"/>
</dbReference>
<dbReference type="Gene3D" id="3.90.1200.10">
    <property type="match status" value="1"/>
</dbReference>
<dbReference type="InterPro" id="IPR016477">
    <property type="entry name" value="Fructo-/Ketosamine-3-kinase"/>
</dbReference>
<dbReference type="PIRSF" id="PIRSF006221">
    <property type="entry name" value="Ketosamine-3-kinase"/>
    <property type="match status" value="1"/>
</dbReference>
<dbReference type="SUPFAM" id="SSF56112">
    <property type="entry name" value="Protein kinase-like (PK-like)"/>
    <property type="match status" value="1"/>
</dbReference>
<evidence type="ECO:0000256" key="2">
    <source>
        <dbReference type="PIRNR" id="PIRNR006221"/>
    </source>
</evidence>
<accession>A0A084XXU2</accession>
<dbReference type="AlphaFoldDB" id="A0A084XXU2"/>